<name>A0AAD8F3A0_BIOPF</name>
<proteinExistence type="inferred from homology"/>
<protein>
    <submittedName>
        <fullName evidence="3">Serpin B3</fullName>
    </submittedName>
</protein>
<dbReference type="AlphaFoldDB" id="A0AAD8F3A0"/>
<dbReference type="Gene3D" id="3.30.497.10">
    <property type="entry name" value="Antithrombin, subunit I, domain 2"/>
    <property type="match status" value="1"/>
</dbReference>
<dbReference type="InterPro" id="IPR023796">
    <property type="entry name" value="Serpin_dom"/>
</dbReference>
<accession>A0AAD8F3A0</accession>
<reference evidence="3" key="1">
    <citation type="journal article" date="2023" name="PLoS Negl. Trop. Dis.">
        <title>A genome sequence for Biomphalaria pfeifferi, the major vector snail for the human-infecting parasite Schistosoma mansoni.</title>
        <authorList>
            <person name="Bu L."/>
            <person name="Lu L."/>
            <person name="Laidemitt M.R."/>
            <person name="Zhang S.M."/>
            <person name="Mutuku M."/>
            <person name="Mkoji G."/>
            <person name="Steinauer M."/>
            <person name="Loker E.S."/>
        </authorList>
    </citation>
    <scope>NUCLEOTIDE SEQUENCE</scope>
    <source>
        <strain evidence="3">KasaAsao</strain>
    </source>
</reference>
<dbReference type="Proteomes" id="UP001233172">
    <property type="component" value="Unassembled WGS sequence"/>
</dbReference>
<dbReference type="InterPro" id="IPR036186">
    <property type="entry name" value="Serpin_sf"/>
</dbReference>
<dbReference type="SUPFAM" id="SSF56574">
    <property type="entry name" value="Serpins"/>
    <property type="match status" value="1"/>
</dbReference>
<evidence type="ECO:0000313" key="4">
    <source>
        <dbReference type="Proteomes" id="UP001233172"/>
    </source>
</evidence>
<evidence type="ECO:0000259" key="2">
    <source>
        <dbReference type="Pfam" id="PF00079"/>
    </source>
</evidence>
<dbReference type="InterPro" id="IPR042178">
    <property type="entry name" value="Serpin_sf_1"/>
</dbReference>
<dbReference type="Pfam" id="PF00079">
    <property type="entry name" value="Serpin"/>
    <property type="match status" value="1"/>
</dbReference>
<dbReference type="GO" id="GO:0005615">
    <property type="term" value="C:extracellular space"/>
    <property type="evidence" value="ECO:0007669"/>
    <property type="project" value="InterPro"/>
</dbReference>
<feature type="non-terminal residue" evidence="3">
    <location>
        <position position="118"/>
    </location>
</feature>
<comment type="caution">
    <text evidence="3">The sequence shown here is derived from an EMBL/GenBank/DDBJ whole genome shotgun (WGS) entry which is preliminary data.</text>
</comment>
<organism evidence="3 4">
    <name type="scientific">Biomphalaria pfeifferi</name>
    <name type="common">Bloodfluke planorb</name>
    <name type="synonym">Freshwater snail</name>
    <dbReference type="NCBI Taxonomy" id="112525"/>
    <lineage>
        <taxon>Eukaryota</taxon>
        <taxon>Metazoa</taxon>
        <taxon>Spiralia</taxon>
        <taxon>Lophotrochozoa</taxon>
        <taxon>Mollusca</taxon>
        <taxon>Gastropoda</taxon>
        <taxon>Heterobranchia</taxon>
        <taxon>Euthyneura</taxon>
        <taxon>Panpulmonata</taxon>
        <taxon>Hygrophila</taxon>
        <taxon>Lymnaeoidea</taxon>
        <taxon>Planorbidae</taxon>
        <taxon>Biomphalaria</taxon>
    </lineage>
</organism>
<dbReference type="PANTHER" id="PTHR11461">
    <property type="entry name" value="SERINE PROTEASE INHIBITOR, SERPIN"/>
    <property type="match status" value="1"/>
</dbReference>
<evidence type="ECO:0000256" key="1">
    <source>
        <dbReference type="ARBA" id="ARBA00009500"/>
    </source>
</evidence>
<gene>
    <name evidence="3" type="ORF">Bpfe_020900</name>
</gene>
<comment type="similarity">
    <text evidence="1">Belongs to the serpin family.</text>
</comment>
<sequence>MTIKSCVSLKLSNDVDVQELSSAVGLFSQDMYWNLANKSDNVLFSPLGIHAALSMTYLGARNETRDVMEKALEIIDIPDPHSAYNDLLQDLKDVIDVKILLSNGLWVNPASSLLQQYK</sequence>
<evidence type="ECO:0000313" key="3">
    <source>
        <dbReference type="EMBL" id="KAK0049715.1"/>
    </source>
</evidence>
<dbReference type="EMBL" id="JASAOG010000123">
    <property type="protein sequence ID" value="KAK0049715.1"/>
    <property type="molecule type" value="Genomic_DNA"/>
</dbReference>
<feature type="domain" description="Serpin" evidence="2">
    <location>
        <begin position="26"/>
        <end position="118"/>
    </location>
</feature>
<dbReference type="InterPro" id="IPR000215">
    <property type="entry name" value="Serpin_fam"/>
</dbReference>
<keyword evidence="4" id="KW-1185">Reference proteome</keyword>
<dbReference type="GO" id="GO:0004867">
    <property type="term" value="F:serine-type endopeptidase inhibitor activity"/>
    <property type="evidence" value="ECO:0007669"/>
    <property type="project" value="InterPro"/>
</dbReference>
<dbReference type="PANTHER" id="PTHR11461:SF211">
    <property type="entry name" value="GH10112P-RELATED"/>
    <property type="match status" value="1"/>
</dbReference>
<reference evidence="3" key="2">
    <citation type="submission" date="2023-04" db="EMBL/GenBank/DDBJ databases">
        <authorList>
            <person name="Bu L."/>
            <person name="Lu L."/>
            <person name="Laidemitt M.R."/>
            <person name="Zhang S.M."/>
            <person name="Mutuku M."/>
            <person name="Mkoji G."/>
            <person name="Steinauer M."/>
            <person name="Loker E.S."/>
        </authorList>
    </citation>
    <scope>NUCLEOTIDE SEQUENCE</scope>
    <source>
        <strain evidence="3">KasaAsao</strain>
        <tissue evidence="3">Whole Snail</tissue>
    </source>
</reference>